<accession>A0A2H5Q061</accession>
<dbReference type="InterPro" id="IPR002060">
    <property type="entry name" value="Squ/phyt_synthse"/>
</dbReference>
<sequence length="392" mass="44827">MCSTFSLAAKPSIGESRGKIWSLQVINSAARSELNINIPREKNSIILPRLSTQGMLQSDVHICEIAERQSLANNLSDKGDAFRSKPQLDAMFLDEAYERCRKICAEYAKTYYLGTLLLTKERQKAIWAVYAWCKRTDELVDGPNAFCVSPAALDRWEERLQDIFNGHPNDILDAALTDTVSKFNLHIKAYVYESDVPFRDMIKGMRMDTEKCRYANFQELYLYCYYAGGTVGLMSVPVMGMDPDSSASAQSIYNAALYLGIGNQLTNILRDVGEDASRGRIYLPQDELAKFGLRDEDIFSRKVSDEWREFMKEQITRARYFYKLAEEGASELDKASRWPVWTVLILYQKILDAIQDNDYDNLTKRAYVGNIKKLFLVRQAYYRAQSISTATD</sequence>
<evidence type="ECO:0000256" key="7">
    <source>
        <dbReference type="ARBA" id="ARBA00023229"/>
    </source>
</evidence>
<evidence type="ECO:0000256" key="5">
    <source>
        <dbReference type="ARBA" id="ARBA00022679"/>
    </source>
</evidence>
<keyword evidence="7" id="KW-0414">Isoprene biosynthesis</keyword>
<dbReference type="GO" id="GO:0016117">
    <property type="term" value="P:carotenoid biosynthetic process"/>
    <property type="evidence" value="ECO:0007669"/>
    <property type="project" value="UniProtKB-KW"/>
</dbReference>
<protein>
    <recommendedName>
        <fullName evidence="4">15-cis-phytoene synthase</fullName>
        <ecNumber evidence="4">2.5.1.32</ecNumber>
    </recommendedName>
</protein>
<comment type="pathway">
    <text evidence="2">Carotenoid biosynthesis; phytoene biosynthesis; all-trans-phytoene from geranylgeranyl diphosphate: step 1/1.</text>
</comment>
<dbReference type="PROSITE" id="PS01045">
    <property type="entry name" value="SQUALEN_PHYTOEN_SYN_2"/>
    <property type="match status" value="1"/>
</dbReference>
<evidence type="ECO:0000256" key="6">
    <source>
        <dbReference type="ARBA" id="ARBA00022746"/>
    </source>
</evidence>
<keyword evidence="6" id="KW-0125">Carotenoid biosynthesis</keyword>
<dbReference type="SUPFAM" id="SSF48576">
    <property type="entry name" value="Terpenoid synthases"/>
    <property type="match status" value="1"/>
</dbReference>
<keyword evidence="5" id="KW-0808">Transferase</keyword>
<dbReference type="InterPro" id="IPR019845">
    <property type="entry name" value="Squalene/phytoene_synthase_CS"/>
</dbReference>
<name>A0A2H5Q061_CITUN</name>
<gene>
    <name evidence="8" type="ORF">CUMW_184040</name>
</gene>
<dbReference type="Proteomes" id="UP000236630">
    <property type="component" value="Unassembled WGS sequence"/>
</dbReference>
<dbReference type="InterPro" id="IPR033904">
    <property type="entry name" value="Trans_IPPS_HH"/>
</dbReference>
<dbReference type="AlphaFoldDB" id="A0A2H5Q061"/>
<comment type="catalytic activity">
    <reaction evidence="1">
        <text>2 (2E,6E,10E)-geranylgeranyl diphosphate = 15-cis-phytoene + 2 diphosphate</text>
        <dbReference type="Rhea" id="RHEA:34475"/>
        <dbReference type="ChEBI" id="CHEBI:27787"/>
        <dbReference type="ChEBI" id="CHEBI:33019"/>
        <dbReference type="ChEBI" id="CHEBI:58756"/>
        <dbReference type="EC" id="2.5.1.32"/>
    </reaction>
</comment>
<dbReference type="Pfam" id="PF00494">
    <property type="entry name" value="SQS_PSY"/>
    <property type="match status" value="1"/>
</dbReference>
<comment type="caution">
    <text evidence="8">The sequence shown here is derived from an EMBL/GenBank/DDBJ whole genome shotgun (WGS) entry which is preliminary data.</text>
</comment>
<evidence type="ECO:0000256" key="1">
    <source>
        <dbReference type="ARBA" id="ARBA00001805"/>
    </source>
</evidence>
<dbReference type="EC" id="2.5.1.32" evidence="4"/>
<evidence type="ECO:0000256" key="3">
    <source>
        <dbReference type="ARBA" id="ARBA00006251"/>
    </source>
</evidence>
<dbReference type="CDD" id="cd00683">
    <property type="entry name" value="Trans_IPPS_HH"/>
    <property type="match status" value="1"/>
</dbReference>
<dbReference type="InterPro" id="IPR008949">
    <property type="entry name" value="Isoprenoid_synthase_dom_sf"/>
</dbReference>
<dbReference type="Gene3D" id="1.10.600.10">
    <property type="entry name" value="Farnesyl Diphosphate Synthase"/>
    <property type="match status" value="1"/>
</dbReference>
<dbReference type="GO" id="GO:0046905">
    <property type="term" value="F:15-cis-phytoene synthase activity"/>
    <property type="evidence" value="ECO:0007669"/>
    <property type="project" value="UniProtKB-EC"/>
</dbReference>
<dbReference type="STRING" id="55188.A0A2H5Q061"/>
<evidence type="ECO:0000313" key="8">
    <source>
        <dbReference type="EMBL" id="GAY58037.1"/>
    </source>
</evidence>
<dbReference type="EMBL" id="BDQV01000175">
    <property type="protein sequence ID" value="GAY58037.1"/>
    <property type="molecule type" value="Genomic_DNA"/>
</dbReference>
<keyword evidence="9" id="KW-1185">Reference proteome</keyword>
<comment type="similarity">
    <text evidence="3">Belongs to the phytoene/squalene synthase family.</text>
</comment>
<dbReference type="PANTHER" id="PTHR31480">
    <property type="entry name" value="BIFUNCTIONAL LYCOPENE CYCLASE/PHYTOENE SYNTHASE"/>
    <property type="match status" value="1"/>
</dbReference>
<dbReference type="GO" id="GO:0051996">
    <property type="term" value="F:squalene synthase [NAD(P)H] activity"/>
    <property type="evidence" value="ECO:0007669"/>
    <property type="project" value="InterPro"/>
</dbReference>
<organism evidence="8 9">
    <name type="scientific">Citrus unshiu</name>
    <name type="common">Satsuma mandarin</name>
    <name type="synonym">Citrus nobilis var. unshiu</name>
    <dbReference type="NCBI Taxonomy" id="55188"/>
    <lineage>
        <taxon>Eukaryota</taxon>
        <taxon>Viridiplantae</taxon>
        <taxon>Streptophyta</taxon>
        <taxon>Embryophyta</taxon>
        <taxon>Tracheophyta</taxon>
        <taxon>Spermatophyta</taxon>
        <taxon>Magnoliopsida</taxon>
        <taxon>eudicotyledons</taxon>
        <taxon>Gunneridae</taxon>
        <taxon>Pentapetalae</taxon>
        <taxon>rosids</taxon>
        <taxon>malvids</taxon>
        <taxon>Sapindales</taxon>
        <taxon>Rutaceae</taxon>
        <taxon>Aurantioideae</taxon>
        <taxon>Citrus</taxon>
    </lineage>
</organism>
<evidence type="ECO:0000313" key="9">
    <source>
        <dbReference type="Proteomes" id="UP000236630"/>
    </source>
</evidence>
<dbReference type="GO" id="GO:0009536">
    <property type="term" value="C:plastid"/>
    <property type="evidence" value="ECO:0007669"/>
    <property type="project" value="UniProtKB-ARBA"/>
</dbReference>
<reference evidence="8 9" key="1">
    <citation type="journal article" date="2017" name="Front. Genet.">
        <title>Draft sequencing of the heterozygous diploid genome of Satsuma (Citrus unshiu Marc.) using a hybrid assembly approach.</title>
        <authorList>
            <person name="Shimizu T."/>
            <person name="Tanizawa Y."/>
            <person name="Mochizuki T."/>
            <person name="Nagasaki H."/>
            <person name="Yoshioka T."/>
            <person name="Toyoda A."/>
            <person name="Fujiyama A."/>
            <person name="Kaminuma E."/>
            <person name="Nakamura Y."/>
        </authorList>
    </citation>
    <scope>NUCLEOTIDE SEQUENCE [LARGE SCALE GENOMIC DNA]</scope>
    <source>
        <strain evidence="9">cv. Miyagawa wase</strain>
    </source>
</reference>
<proteinExistence type="inferred from homology"/>
<evidence type="ECO:0000256" key="2">
    <source>
        <dbReference type="ARBA" id="ARBA00005172"/>
    </source>
</evidence>
<dbReference type="FunFam" id="1.10.600.10:FF:000004">
    <property type="entry name" value="Phytoene synthase chloroplastic"/>
    <property type="match status" value="1"/>
</dbReference>
<evidence type="ECO:0000256" key="4">
    <source>
        <dbReference type="ARBA" id="ARBA00012396"/>
    </source>
</evidence>